<gene>
    <name evidence="1" type="ORF">HAX54_000601</name>
</gene>
<dbReference type="EMBL" id="JACEIK010010189">
    <property type="protein sequence ID" value="MCE3215042.1"/>
    <property type="molecule type" value="Genomic_DNA"/>
</dbReference>
<evidence type="ECO:0000313" key="1">
    <source>
        <dbReference type="EMBL" id="MCE3215042.1"/>
    </source>
</evidence>
<dbReference type="Proteomes" id="UP000823775">
    <property type="component" value="Unassembled WGS sequence"/>
</dbReference>
<protein>
    <submittedName>
        <fullName evidence="1">Uncharacterized protein</fullName>
    </submittedName>
</protein>
<keyword evidence="2" id="KW-1185">Reference proteome</keyword>
<comment type="caution">
    <text evidence="1">The sequence shown here is derived from an EMBL/GenBank/DDBJ whole genome shotgun (WGS) entry which is preliminary data.</text>
</comment>
<accession>A0ABS8WQ59</accession>
<name>A0ABS8WQ59_DATST</name>
<reference evidence="1 2" key="1">
    <citation type="journal article" date="2021" name="BMC Genomics">
        <title>Datura genome reveals duplications of psychoactive alkaloid biosynthetic genes and high mutation rate following tissue culture.</title>
        <authorList>
            <person name="Rajewski A."/>
            <person name="Carter-House D."/>
            <person name="Stajich J."/>
            <person name="Litt A."/>
        </authorList>
    </citation>
    <scope>NUCLEOTIDE SEQUENCE [LARGE SCALE GENOMIC DNA]</scope>
    <source>
        <strain evidence="1">AR-01</strain>
    </source>
</reference>
<evidence type="ECO:0000313" key="2">
    <source>
        <dbReference type="Proteomes" id="UP000823775"/>
    </source>
</evidence>
<sequence length="228" mass="25563">MASLAGEGKEVAVTYKGFKRLRKGTKGSSSSAAKEGGLDPRSWRSMVLSGLMPKWKQRMLQKIGLMRVALNLSSLPSVVLSVSWGGEFAELKECNLTLEGNKRVKFIGRQRRRFGAKAVEEHGLKWFNAQMEAKDAPENWNDEGLFALEFPTIRGTVRELGSFNAFLGTPVVDPMMYLIFLEKPPHRDIRTPVVDLVMYSLFLEKPPYRNIHHMLYGEHSAAPLGKGP</sequence>
<organism evidence="1 2">
    <name type="scientific">Datura stramonium</name>
    <name type="common">Jimsonweed</name>
    <name type="synonym">Common thornapple</name>
    <dbReference type="NCBI Taxonomy" id="4076"/>
    <lineage>
        <taxon>Eukaryota</taxon>
        <taxon>Viridiplantae</taxon>
        <taxon>Streptophyta</taxon>
        <taxon>Embryophyta</taxon>
        <taxon>Tracheophyta</taxon>
        <taxon>Spermatophyta</taxon>
        <taxon>Magnoliopsida</taxon>
        <taxon>eudicotyledons</taxon>
        <taxon>Gunneridae</taxon>
        <taxon>Pentapetalae</taxon>
        <taxon>asterids</taxon>
        <taxon>lamiids</taxon>
        <taxon>Solanales</taxon>
        <taxon>Solanaceae</taxon>
        <taxon>Solanoideae</taxon>
        <taxon>Datureae</taxon>
        <taxon>Datura</taxon>
    </lineage>
</organism>
<proteinExistence type="predicted"/>